<reference evidence="2" key="1">
    <citation type="submission" date="2018-12" db="EMBL/GenBank/DDBJ databases">
        <authorList>
            <person name="Will S."/>
            <person name="Neumann-Schaal M."/>
            <person name="Henke P."/>
        </authorList>
    </citation>
    <scope>NUCLEOTIDE SEQUENCE</scope>
    <source>
        <strain evidence="2">PCC 7102</strain>
    </source>
</reference>
<evidence type="ECO:0000313" key="2">
    <source>
        <dbReference type="EMBL" id="RUS96181.1"/>
    </source>
</evidence>
<name>A0A433UQQ3_9CYAN</name>
<dbReference type="OrthoDB" id="529125at2"/>
<accession>A0A433UQQ3</accession>
<feature type="transmembrane region" description="Helical" evidence="1">
    <location>
        <begin position="57"/>
        <end position="78"/>
    </location>
</feature>
<keyword evidence="1" id="KW-1133">Transmembrane helix</keyword>
<reference evidence="2" key="2">
    <citation type="journal article" date="2019" name="Genome Biol. Evol.">
        <title>Day and night: Metabolic profiles and evolutionary relationships of six axenic non-marine cyanobacteria.</title>
        <authorList>
            <person name="Will S.E."/>
            <person name="Henke P."/>
            <person name="Boedeker C."/>
            <person name="Huang S."/>
            <person name="Brinkmann H."/>
            <person name="Rohde M."/>
            <person name="Jarek M."/>
            <person name="Friedl T."/>
            <person name="Seufert S."/>
            <person name="Schumacher M."/>
            <person name="Overmann J."/>
            <person name="Neumann-Schaal M."/>
            <person name="Petersen J."/>
        </authorList>
    </citation>
    <scope>NUCLEOTIDE SEQUENCE [LARGE SCALE GENOMIC DNA]</scope>
    <source>
        <strain evidence="2">PCC 7102</strain>
    </source>
</reference>
<proteinExistence type="predicted"/>
<dbReference type="EMBL" id="RSCL01000038">
    <property type="protein sequence ID" value="RUS96181.1"/>
    <property type="molecule type" value="Genomic_DNA"/>
</dbReference>
<keyword evidence="3" id="KW-1185">Reference proteome</keyword>
<dbReference type="Proteomes" id="UP000271624">
    <property type="component" value="Unassembled WGS sequence"/>
</dbReference>
<dbReference type="RefSeq" id="WP_127086832.1">
    <property type="nucleotide sequence ID" value="NZ_RSCL01000038.1"/>
</dbReference>
<gene>
    <name evidence="2" type="ORF">DSM106972_088520</name>
</gene>
<sequence length="291" mass="31570">MSLSALGKFILPPVIAAAGVFSAMSLPLAMMGDKPVGIRYEEEPVFDGRIRDIAPPYVVFVTALSFGVGIGVAAIGGWRTSARKSSLFQHQLTTLEDDLQQKDKLLKELKLSESRLQVSGLASFLDDEVPFDQPALKALPAVVNQPVVQEPVIAQTSAQKYQQYSPSSVPTMAPKPMATPKVAARVMPSQPTTVTSVASSFASAASAQAFLNYDKPNQVADKASVNDSHIQPLTSEGSFEAIQQQLREMMEQMRAMQNSMQQIPQGASVQTTPNKFQVYYEAPNSSETRFQ</sequence>
<evidence type="ECO:0000256" key="1">
    <source>
        <dbReference type="SAM" id="Phobius"/>
    </source>
</evidence>
<comment type="caution">
    <text evidence="2">The sequence shown here is derived from an EMBL/GenBank/DDBJ whole genome shotgun (WGS) entry which is preliminary data.</text>
</comment>
<protein>
    <submittedName>
        <fullName evidence="2">Uncharacterized protein</fullName>
    </submittedName>
</protein>
<organism evidence="2 3">
    <name type="scientific">Dulcicalothrix desertica PCC 7102</name>
    <dbReference type="NCBI Taxonomy" id="232991"/>
    <lineage>
        <taxon>Bacteria</taxon>
        <taxon>Bacillati</taxon>
        <taxon>Cyanobacteriota</taxon>
        <taxon>Cyanophyceae</taxon>
        <taxon>Nostocales</taxon>
        <taxon>Calotrichaceae</taxon>
        <taxon>Dulcicalothrix</taxon>
    </lineage>
</organism>
<dbReference type="AlphaFoldDB" id="A0A433UQQ3"/>
<evidence type="ECO:0000313" key="3">
    <source>
        <dbReference type="Proteomes" id="UP000271624"/>
    </source>
</evidence>
<keyword evidence="1" id="KW-0472">Membrane</keyword>
<keyword evidence="1" id="KW-0812">Transmembrane</keyword>